<dbReference type="EMBL" id="UYRW01001315">
    <property type="protein sequence ID" value="VDK76298.1"/>
    <property type="molecule type" value="Genomic_DNA"/>
</dbReference>
<dbReference type="Gene3D" id="1.10.10.60">
    <property type="entry name" value="Homeodomain-like"/>
    <property type="match status" value="3"/>
</dbReference>
<dbReference type="Proteomes" id="UP000271087">
    <property type="component" value="Unassembled WGS sequence"/>
</dbReference>
<dbReference type="PROSITE" id="PS51294">
    <property type="entry name" value="HTH_MYB"/>
    <property type="match status" value="2"/>
</dbReference>
<evidence type="ECO:0000256" key="6">
    <source>
        <dbReference type="SAM" id="MobiDB-lite"/>
    </source>
</evidence>
<evidence type="ECO:0000313" key="10">
    <source>
        <dbReference type="Proteomes" id="UP000271087"/>
    </source>
</evidence>
<dbReference type="GO" id="GO:0019185">
    <property type="term" value="C:snRNA-activating protein complex"/>
    <property type="evidence" value="ECO:0007669"/>
    <property type="project" value="TreeGrafter"/>
</dbReference>
<feature type="domain" description="HTH myb-type" evidence="8">
    <location>
        <begin position="491"/>
        <end position="546"/>
    </location>
</feature>
<dbReference type="GO" id="GO:0001006">
    <property type="term" value="F:RNA polymerase III type 3 promoter sequence-specific DNA binding"/>
    <property type="evidence" value="ECO:0007669"/>
    <property type="project" value="TreeGrafter"/>
</dbReference>
<evidence type="ECO:0000259" key="8">
    <source>
        <dbReference type="PROSITE" id="PS51294"/>
    </source>
</evidence>
<feature type="domain" description="Myb-like" evidence="7">
    <location>
        <begin position="333"/>
        <end position="383"/>
    </location>
</feature>
<dbReference type="PANTHER" id="PTHR46621">
    <property type="entry name" value="SNRNA-ACTIVATING PROTEIN COMPLEX SUBUNIT 4"/>
    <property type="match status" value="1"/>
</dbReference>
<dbReference type="PROSITE" id="PS50090">
    <property type="entry name" value="MYB_LIKE"/>
    <property type="match status" value="4"/>
</dbReference>
<dbReference type="OrthoDB" id="2143914at2759"/>
<dbReference type="GO" id="GO:0042795">
    <property type="term" value="P:snRNA transcription by RNA polymerase II"/>
    <property type="evidence" value="ECO:0007669"/>
    <property type="project" value="TreeGrafter"/>
</dbReference>
<dbReference type="WBParaSite" id="nOo.2.0.1.t05172-RA">
    <property type="protein sequence ID" value="nOo.2.0.1.t05172-RA"/>
    <property type="gene ID" value="nOo.2.0.1.g05172"/>
</dbReference>
<evidence type="ECO:0000313" key="11">
    <source>
        <dbReference type="WBParaSite" id="nOo.2.0.1.t05172-RA"/>
    </source>
</evidence>
<keyword evidence="3" id="KW-0238">DNA-binding</keyword>
<protein>
    <submittedName>
        <fullName evidence="11">snRNA-activating protein complex subunit 4</fullName>
    </submittedName>
</protein>
<feature type="compositionally biased region" description="Polar residues" evidence="6">
    <location>
        <begin position="1037"/>
        <end position="1056"/>
    </location>
</feature>
<evidence type="ECO:0000256" key="4">
    <source>
        <dbReference type="ARBA" id="ARBA00023163"/>
    </source>
</evidence>
<evidence type="ECO:0000256" key="1">
    <source>
        <dbReference type="ARBA" id="ARBA00004123"/>
    </source>
</evidence>
<feature type="domain" description="Myb-like" evidence="7">
    <location>
        <begin position="491"/>
        <end position="542"/>
    </location>
</feature>
<dbReference type="InterPro" id="IPR001005">
    <property type="entry name" value="SANT/Myb"/>
</dbReference>
<proteinExistence type="predicted"/>
<accession>A0A182EAU4</accession>
<feature type="domain" description="HTH myb-type" evidence="8">
    <location>
        <begin position="439"/>
        <end position="490"/>
    </location>
</feature>
<keyword evidence="5" id="KW-0539">Nucleus</keyword>
<evidence type="ECO:0000313" key="9">
    <source>
        <dbReference type="EMBL" id="VDK76298.1"/>
    </source>
</evidence>
<evidence type="ECO:0000256" key="3">
    <source>
        <dbReference type="ARBA" id="ARBA00023125"/>
    </source>
</evidence>
<dbReference type="InterPro" id="IPR017930">
    <property type="entry name" value="Myb_dom"/>
</dbReference>
<dbReference type="SUPFAM" id="SSF46689">
    <property type="entry name" value="Homeodomain-like"/>
    <property type="match status" value="4"/>
</dbReference>
<dbReference type="Pfam" id="PF00249">
    <property type="entry name" value="Myb_DNA-binding"/>
    <property type="match status" value="3"/>
</dbReference>
<keyword evidence="4" id="KW-0804">Transcription</keyword>
<name>A0A182EAU4_ONCOC</name>
<dbReference type="STRING" id="42157.A0A182EAU4"/>
<dbReference type="PANTHER" id="PTHR46621:SF1">
    <property type="entry name" value="SNRNA-ACTIVATING PROTEIN COMPLEX SUBUNIT 4"/>
    <property type="match status" value="1"/>
</dbReference>
<keyword evidence="10" id="KW-1185">Reference proteome</keyword>
<reference evidence="9 10" key="2">
    <citation type="submission" date="2018-08" db="EMBL/GenBank/DDBJ databases">
        <authorList>
            <person name="Laetsch R D."/>
            <person name="Stevens L."/>
            <person name="Kumar S."/>
            <person name="Blaxter L. M."/>
        </authorList>
    </citation>
    <scope>NUCLEOTIDE SEQUENCE [LARGE SCALE GENOMIC DNA]</scope>
</reference>
<reference evidence="11" key="1">
    <citation type="submission" date="2016-06" db="UniProtKB">
        <authorList>
            <consortium name="WormBaseParasite"/>
        </authorList>
    </citation>
    <scope>IDENTIFICATION</scope>
</reference>
<keyword evidence="2" id="KW-0805">Transcription regulation</keyword>
<evidence type="ECO:0000256" key="5">
    <source>
        <dbReference type="ARBA" id="ARBA00023242"/>
    </source>
</evidence>
<dbReference type="InterPro" id="IPR009057">
    <property type="entry name" value="Homeodomain-like_sf"/>
</dbReference>
<gene>
    <name evidence="9" type="ORF">NOO_LOCUS5172</name>
</gene>
<dbReference type="CDD" id="cd00167">
    <property type="entry name" value="SANT"/>
    <property type="match status" value="4"/>
</dbReference>
<dbReference type="GO" id="GO:0042796">
    <property type="term" value="P:snRNA transcription by RNA polymerase III"/>
    <property type="evidence" value="ECO:0007669"/>
    <property type="project" value="TreeGrafter"/>
</dbReference>
<evidence type="ECO:0000259" key="7">
    <source>
        <dbReference type="PROSITE" id="PS50090"/>
    </source>
</evidence>
<comment type="subcellular location">
    <subcellularLocation>
        <location evidence="1">Nucleus</location>
    </subcellularLocation>
</comment>
<feature type="domain" description="Myb-like" evidence="7">
    <location>
        <begin position="391"/>
        <end position="438"/>
    </location>
</feature>
<dbReference type="InterPro" id="IPR051575">
    <property type="entry name" value="Myb-like_DNA-bd"/>
</dbReference>
<dbReference type="AlphaFoldDB" id="A0A182EAU4"/>
<dbReference type="Pfam" id="PF13921">
    <property type="entry name" value="Myb_DNA-bind_6"/>
    <property type="match status" value="1"/>
</dbReference>
<dbReference type="SMART" id="SM00717">
    <property type="entry name" value="SANT"/>
    <property type="match status" value="5"/>
</dbReference>
<feature type="domain" description="Myb-like" evidence="7">
    <location>
        <begin position="439"/>
        <end position="490"/>
    </location>
</feature>
<organism evidence="11">
    <name type="scientific">Onchocerca ochengi</name>
    <name type="common">Filarial nematode worm</name>
    <dbReference type="NCBI Taxonomy" id="42157"/>
    <lineage>
        <taxon>Eukaryota</taxon>
        <taxon>Metazoa</taxon>
        <taxon>Ecdysozoa</taxon>
        <taxon>Nematoda</taxon>
        <taxon>Chromadorea</taxon>
        <taxon>Rhabditida</taxon>
        <taxon>Spirurina</taxon>
        <taxon>Spiruromorpha</taxon>
        <taxon>Filarioidea</taxon>
        <taxon>Onchocercidae</taxon>
        <taxon>Onchocerca</taxon>
    </lineage>
</organism>
<evidence type="ECO:0000256" key="2">
    <source>
        <dbReference type="ARBA" id="ARBA00023015"/>
    </source>
</evidence>
<feature type="region of interest" description="Disordered" evidence="6">
    <location>
        <begin position="1030"/>
        <end position="1094"/>
    </location>
</feature>
<sequence>MVVIMDLLAEVDDDMDELTDGTVMPNLTLNIQKDKRICTVHANEDINVDDSQPGPSRREQMNKLSETGEIYFSVDDDLDLVLAEMEENNTLQLNNSVVSTGNDLPVTVDELNTLLAINEAFNETLVNLIRRVTLAVSKNREAQKLLKAKLRQTAERGLRINVKKVPVSRFLFPYFRDSHEMEPPKNEEYELKVFRREYDPLVKEEKKWSMKECQLLANAVRKSLVEIRIQPFIQRKEMFMEKIRAAGQETSAEQIADWNSTITELERLVAYHKNLPGNEVLMNDYSEVDWAKIAKVDVRHLICCSLVIGEKMLDFLGNRTPEQLRLKWINEQCPRWSKEPWSSHEIQCLKDCAGRWNNWNVIAERLGTNRTAFQCFVKFRSELDIDNVGRSWTKEEDAQLMTLSHCMQVNGKMNWEKIAHYMEERSRQQCTIRYRRALDTDIKFGRWDASEDVLLTCSVSRFGTKDWIKVASCVPGRSDSQCRDRWVNVLDKSIKAEPWSVDEDEKLIEGVKIFGKGEWSRISTMLPGRSASHCKSRFRSLLTAKVKLASKCRTYPLRRFSWKGKRRRQEVEATFRKLLAADGKGSLAEQVMNSFDMRALSVDEMEALSAMAPEHRIIVMQFLNEVREKRLENEMKDDQSVWELLNDKLQFNTSYLDSSTQSALLKYYKKFLGGSANELLSRHEKNEFDTKCKVLQETDSEAAKDHVINGLCDLIERSDNSQCCIHQKKLTRSQVIDEVGRYLNSVLIGDVNKAVSCGTKAFALPPCTGSLHLYENIQQQIHLLRESAGELFEPLVSDKNSSIFLQLSRQITLDPEYVLFKSKLRTLLFWPMLLYRSIESKDSLEERIYLRSVVTTKLSEQQKQTLESLKERLQGQLRSDMNALTLEQIMVPENDFDDDYTAELSVGEFLKQRMYKRPRRHITDKKVGEEDNHQKGIVEPDPSEITEIMSHRIDDCIESVCIAVQKIYERDFVIPATYKLAAHQLSKDNPNTNIIEEAVKDALDSVIDEIASGGKVNETVNLLPKMKRRSKNVVDDGNSQRNDIVSKIQQPESVVTRTDAKKRKVAENAQSSSEQVDKPKRARKRTGAKLLEKK</sequence>
<dbReference type="GO" id="GO:0005634">
    <property type="term" value="C:nucleus"/>
    <property type="evidence" value="ECO:0007669"/>
    <property type="project" value="UniProtKB-SubCell"/>
</dbReference>
<dbReference type="GO" id="GO:0000978">
    <property type="term" value="F:RNA polymerase II cis-regulatory region sequence-specific DNA binding"/>
    <property type="evidence" value="ECO:0007669"/>
    <property type="project" value="TreeGrafter"/>
</dbReference>